<dbReference type="EMBL" id="BPPX01000021">
    <property type="protein sequence ID" value="GJC86267.1"/>
    <property type="molecule type" value="Genomic_DNA"/>
</dbReference>
<sequence>MAPVKFTVDDVKDTAEKVYTLGGVVVCLGSGSGGYRRIRSLLKRIKAGQYKKNDGELSAAVGASFCSLVSLCRRQHTSQT</sequence>
<proteinExistence type="predicted"/>
<evidence type="ECO:0000313" key="1">
    <source>
        <dbReference type="EMBL" id="GJC86267.1"/>
    </source>
</evidence>
<evidence type="ECO:0000313" key="2">
    <source>
        <dbReference type="Proteomes" id="UP001055172"/>
    </source>
</evidence>
<comment type="caution">
    <text evidence="1">The sequence shown here is derived from an EMBL/GenBank/DDBJ whole genome shotgun (WGS) entry which is preliminary data.</text>
</comment>
<name>A0AA37GTK8_9PEZI</name>
<dbReference type="Proteomes" id="UP001055172">
    <property type="component" value="Unassembled WGS sequence"/>
</dbReference>
<dbReference type="AlphaFoldDB" id="A0AA37GTK8"/>
<keyword evidence="2" id="KW-1185">Reference proteome</keyword>
<organism evidence="1 2">
    <name type="scientific">Colletotrichum liriopes</name>
    <dbReference type="NCBI Taxonomy" id="708192"/>
    <lineage>
        <taxon>Eukaryota</taxon>
        <taxon>Fungi</taxon>
        <taxon>Dikarya</taxon>
        <taxon>Ascomycota</taxon>
        <taxon>Pezizomycotina</taxon>
        <taxon>Sordariomycetes</taxon>
        <taxon>Hypocreomycetidae</taxon>
        <taxon>Glomerellales</taxon>
        <taxon>Glomerellaceae</taxon>
        <taxon>Colletotrichum</taxon>
        <taxon>Colletotrichum spaethianum species complex</taxon>
    </lineage>
</organism>
<gene>
    <name evidence="1" type="ORF">ColLi_09105</name>
</gene>
<protein>
    <submittedName>
        <fullName evidence="1">Uncharacterized protein</fullName>
    </submittedName>
</protein>
<accession>A0AA37GTK8</accession>
<reference evidence="1 2" key="1">
    <citation type="submission" date="2021-07" db="EMBL/GenBank/DDBJ databases">
        <title>Genome data of Colletotrichum spaethianum.</title>
        <authorList>
            <person name="Utami Y.D."/>
            <person name="Hiruma K."/>
        </authorList>
    </citation>
    <scope>NUCLEOTIDE SEQUENCE [LARGE SCALE GENOMIC DNA]</scope>
    <source>
        <strain evidence="1 2">MAFF 242679</strain>
    </source>
</reference>